<evidence type="ECO:0000256" key="3">
    <source>
        <dbReference type="ARBA" id="ARBA00022840"/>
    </source>
</evidence>
<keyword evidence="1" id="KW-0547">Nucleotide-binding</keyword>
<keyword evidence="2 5" id="KW-0378">Hydrolase</keyword>
<dbReference type="GO" id="GO:0005524">
    <property type="term" value="F:ATP binding"/>
    <property type="evidence" value="ECO:0007669"/>
    <property type="project" value="UniProtKB-KW"/>
</dbReference>
<evidence type="ECO:0000313" key="6">
    <source>
        <dbReference type="Proteomes" id="UP000029672"/>
    </source>
</evidence>
<dbReference type="HOGENOM" id="CLU_028967_2_0_6"/>
<dbReference type="KEGG" id="frf:LO80_06600"/>
<dbReference type="InterPro" id="IPR052708">
    <property type="entry name" value="PxpC"/>
</dbReference>
<dbReference type="PANTHER" id="PTHR43309">
    <property type="entry name" value="5-OXOPROLINASE SUBUNIT C"/>
    <property type="match status" value="1"/>
</dbReference>
<dbReference type="PANTHER" id="PTHR43309:SF3">
    <property type="entry name" value="5-OXOPROLINASE SUBUNIT C"/>
    <property type="match status" value="1"/>
</dbReference>
<evidence type="ECO:0000256" key="2">
    <source>
        <dbReference type="ARBA" id="ARBA00022801"/>
    </source>
</evidence>
<dbReference type="STRING" id="1547445.LO80_06600"/>
<dbReference type="InterPro" id="IPR029000">
    <property type="entry name" value="Cyclophilin-like_dom_sf"/>
</dbReference>
<dbReference type="InterPro" id="IPR003778">
    <property type="entry name" value="CT_A_B"/>
</dbReference>
<feature type="domain" description="Carboxyltransferase" evidence="4">
    <location>
        <begin position="24"/>
        <end position="267"/>
    </location>
</feature>
<dbReference type="SMART" id="SM00797">
    <property type="entry name" value="AHS2"/>
    <property type="match status" value="1"/>
</dbReference>
<dbReference type="Gene3D" id="2.40.100.10">
    <property type="entry name" value="Cyclophilin-like"/>
    <property type="match status" value="1"/>
</dbReference>
<gene>
    <name evidence="5" type="ORF">LO80_06600</name>
</gene>
<dbReference type="eggNOG" id="COG1984">
    <property type="taxonomic scope" value="Bacteria"/>
</dbReference>
<evidence type="ECO:0000259" key="4">
    <source>
        <dbReference type="SMART" id="SM00797"/>
    </source>
</evidence>
<organism evidence="5 6">
    <name type="scientific">Candidatus Francisella endociliophora</name>
    <dbReference type="NCBI Taxonomy" id="653937"/>
    <lineage>
        <taxon>Bacteria</taxon>
        <taxon>Pseudomonadati</taxon>
        <taxon>Pseudomonadota</taxon>
        <taxon>Gammaproteobacteria</taxon>
        <taxon>Thiotrichales</taxon>
        <taxon>Francisellaceae</taxon>
        <taxon>Francisella</taxon>
    </lineage>
</organism>
<dbReference type="Pfam" id="PF02626">
    <property type="entry name" value="CT_A_B"/>
    <property type="match status" value="2"/>
</dbReference>
<evidence type="ECO:0000256" key="1">
    <source>
        <dbReference type="ARBA" id="ARBA00022741"/>
    </source>
</evidence>
<dbReference type="GO" id="GO:0016787">
    <property type="term" value="F:hydrolase activity"/>
    <property type="evidence" value="ECO:0007669"/>
    <property type="project" value="UniProtKB-KW"/>
</dbReference>
<sequence>MKEHFSIKGGLGFPVALRHYGVQDRGVSPQGAQDQLSFSIAYKLLDKPSQFQAVEMIYPSKIIANQDLYVVITGASYETTKVGIQDVVYNQVFEIRGGETIDFSGIKKGFRTIIIAIEANLDSQYLLGNKRSQELDDYIKQNYKNNVIRVLRGPEYNILRDNSFFENTWSISSNSSQMGLSLDGPTLDTQQIEMISQPVADGTIQLAPSGPIVLMRHRQTVGGYPRIANAIEPDLNKLSQFAPGAKIRFVEIELEKANIEKMKIAQLLS</sequence>
<keyword evidence="6" id="KW-1185">Reference proteome</keyword>
<protein>
    <submittedName>
        <fullName evidence="5">Hydrolase</fullName>
    </submittedName>
</protein>
<accession>A0A097EQ11</accession>
<keyword evidence="3" id="KW-0067">ATP-binding</keyword>
<proteinExistence type="predicted"/>
<dbReference type="SUPFAM" id="SSF50891">
    <property type="entry name" value="Cyclophilin-like"/>
    <property type="match status" value="1"/>
</dbReference>
<dbReference type="EMBL" id="CP009574">
    <property type="protein sequence ID" value="AIT09664.1"/>
    <property type="molecule type" value="Genomic_DNA"/>
</dbReference>
<dbReference type="Proteomes" id="UP000029672">
    <property type="component" value="Chromosome"/>
</dbReference>
<evidence type="ECO:0000313" key="5">
    <source>
        <dbReference type="EMBL" id="AIT09664.1"/>
    </source>
</evidence>
<dbReference type="OrthoDB" id="9768696at2"/>
<dbReference type="RefSeq" id="WP_040009761.1">
    <property type="nucleotide sequence ID" value="NZ_CP009574.1"/>
</dbReference>
<name>A0A097EQ11_9GAMM</name>
<reference evidence="5 6" key="1">
    <citation type="submission" date="2014-10" db="EMBL/GenBank/DDBJ databases">
        <title>Whole genome sequence of Francisella endociliophora strain FSC1006, isolated from a laboratory culture of the marine ciliate Euplotes raikovi.</title>
        <authorList>
            <person name="Granberg M."/>
            <person name="Backman S."/>
            <person name="Lundmark E."/>
            <person name="Nilsson E."/>
            <person name="Karlsson E."/>
            <person name="Thelaus J."/>
            <person name="Ohrman C."/>
            <person name="Larkeryd A."/>
            <person name="Stenberg P."/>
        </authorList>
    </citation>
    <scope>NUCLEOTIDE SEQUENCE [LARGE SCALE GENOMIC DNA]</scope>
    <source>
        <strain evidence="5 6">FSC1006</strain>
    </source>
</reference>
<dbReference type="AlphaFoldDB" id="A0A097EQ11"/>